<dbReference type="EMBL" id="WTYQ01000001">
    <property type="protein sequence ID" value="MXP24446.1"/>
    <property type="molecule type" value="Genomic_DNA"/>
</dbReference>
<comment type="caution">
    <text evidence="3">The sequence shown here is derived from an EMBL/GenBank/DDBJ whole genome shotgun (WGS) entry which is preliminary data.</text>
</comment>
<evidence type="ECO:0000313" key="3">
    <source>
        <dbReference type="EMBL" id="MXP24446.1"/>
    </source>
</evidence>
<dbReference type="RefSeq" id="WP_160737685.1">
    <property type="nucleotide sequence ID" value="NZ_WTYQ01000001.1"/>
</dbReference>
<feature type="signal peptide" evidence="1">
    <location>
        <begin position="1"/>
        <end position="33"/>
    </location>
</feature>
<dbReference type="InterPro" id="IPR045394">
    <property type="entry name" value="Abhydrolase_dom"/>
</dbReference>
<reference evidence="3 4" key="1">
    <citation type="submission" date="2019-12" db="EMBL/GenBank/DDBJ databases">
        <title>Genomic-based taxomic classification of the family Erythrobacteraceae.</title>
        <authorList>
            <person name="Xu L."/>
        </authorList>
    </citation>
    <scope>NUCLEOTIDE SEQUENCE [LARGE SCALE GENOMIC DNA]</scope>
    <source>
        <strain evidence="3 4">DSM 18604</strain>
    </source>
</reference>
<dbReference type="OrthoDB" id="9779952at2"/>
<evidence type="ECO:0000313" key="4">
    <source>
        <dbReference type="Proteomes" id="UP000460561"/>
    </source>
</evidence>
<dbReference type="Proteomes" id="UP000460561">
    <property type="component" value="Unassembled WGS sequence"/>
</dbReference>
<name>A0A845A7B0_9SPHN</name>
<gene>
    <name evidence="3" type="ORF">GRI39_00075</name>
</gene>
<keyword evidence="4" id="KW-1185">Reference proteome</keyword>
<organism evidence="3 4">
    <name type="scientific">Altericroceibacterium indicum</name>
    <dbReference type="NCBI Taxonomy" id="374177"/>
    <lineage>
        <taxon>Bacteria</taxon>
        <taxon>Pseudomonadati</taxon>
        <taxon>Pseudomonadota</taxon>
        <taxon>Alphaproteobacteria</taxon>
        <taxon>Sphingomonadales</taxon>
        <taxon>Erythrobacteraceae</taxon>
        <taxon>Altericroceibacterium</taxon>
    </lineage>
</organism>
<keyword evidence="1" id="KW-0732">Signal</keyword>
<proteinExistence type="predicted"/>
<dbReference type="Pfam" id="PF20091">
    <property type="entry name" value="Abhydrolase_10"/>
    <property type="match status" value="1"/>
</dbReference>
<accession>A0A845A7B0</accession>
<sequence length="679" mass="72726">MKTQSLNTRILRLTTTAICAVPLLPITATPAVAKTTRIVIESREDAPAQKDGAPEYEILKGRAYGELDPEDPTNAIITDIQFAPRNTDGKVEYSNTFVIAKPKNMAQSSGVIFYDVPNRGNGAVHADPDGNIQLISGWQGDLPTDRGLQTLTVPIARRADGTALTTPVLNRFSLFPKGKNTLPITGSIGLPTSRPAPVSLDTTKAKLFRQSADDQPLNLIPSSDWAFADCEKQAFPGTADPAKICLKGGFDPAYAYTLVYQGKDPKVLGIGFAATRDLVSFLRRDSADDAGHPNPLGKPAQWAVASGTSQSGNYLRSFVNLGFNGDEAGRIVFDAINPNIAARQVPLNLRFGVPGGAAGLFEPGSEGTLWWASYDDQPRGRGVSSLLDRCHANGTCPKVMETFGSAEFWGLRMSPNLVGTDTRADIPLPDNVRRYYFPSVTHGGSPLGGFSTDGEKIGIPGDLCQMPGNPNPSGESLHAAWKAMIAWATEGKAPPPSRYPMLANGDLVQPTARAMGWPAIPGEPTADGKINIMPDYDFGDDLDYNSLSGVLTKQPPAIRQIIPQLVPRVNADGNETVGIPSVQLQVPLGTYTGWNMQQNGYGKGGGCFFIGGFIPFAKTKAERQAKGDPRLSLEERYGDHAGFVQKVKEAVARQQASGWLLPDDARKLIAEAKASTVLK</sequence>
<dbReference type="AlphaFoldDB" id="A0A845A7B0"/>
<protein>
    <recommendedName>
        <fullName evidence="2">Alpha/beta hydrolase domain-containing protein</fullName>
    </recommendedName>
</protein>
<feature type="chain" id="PRO_5033050997" description="Alpha/beta hydrolase domain-containing protein" evidence="1">
    <location>
        <begin position="34"/>
        <end position="679"/>
    </location>
</feature>
<evidence type="ECO:0000256" key="1">
    <source>
        <dbReference type="SAM" id="SignalP"/>
    </source>
</evidence>
<feature type="domain" description="Alpha/beta hydrolase" evidence="2">
    <location>
        <begin position="239"/>
        <end position="670"/>
    </location>
</feature>
<evidence type="ECO:0000259" key="2">
    <source>
        <dbReference type="Pfam" id="PF20091"/>
    </source>
</evidence>